<dbReference type="InterPro" id="IPR032675">
    <property type="entry name" value="LRR_dom_sf"/>
</dbReference>
<feature type="domain" description="R13L1/DRL21-like LRR repeat region" evidence="1">
    <location>
        <begin position="10"/>
        <end position="146"/>
    </location>
</feature>
<dbReference type="InterPro" id="IPR056789">
    <property type="entry name" value="LRR_R13L1-DRL21"/>
</dbReference>
<gene>
    <name evidence="2" type="ORF">NCGR_LOCUS39050</name>
</gene>
<organism evidence="2 3">
    <name type="scientific">Miscanthus lutarioriparius</name>
    <dbReference type="NCBI Taxonomy" id="422564"/>
    <lineage>
        <taxon>Eukaryota</taxon>
        <taxon>Viridiplantae</taxon>
        <taxon>Streptophyta</taxon>
        <taxon>Embryophyta</taxon>
        <taxon>Tracheophyta</taxon>
        <taxon>Spermatophyta</taxon>
        <taxon>Magnoliopsida</taxon>
        <taxon>Liliopsida</taxon>
        <taxon>Poales</taxon>
        <taxon>Poaceae</taxon>
        <taxon>PACMAD clade</taxon>
        <taxon>Panicoideae</taxon>
        <taxon>Andropogonodae</taxon>
        <taxon>Andropogoneae</taxon>
        <taxon>Saccharinae</taxon>
        <taxon>Miscanthus</taxon>
    </lineage>
</organism>
<dbReference type="SUPFAM" id="SSF52058">
    <property type="entry name" value="L domain-like"/>
    <property type="match status" value="1"/>
</dbReference>
<evidence type="ECO:0000313" key="3">
    <source>
        <dbReference type="Proteomes" id="UP000604825"/>
    </source>
</evidence>
<dbReference type="OrthoDB" id="671427at2759"/>
<evidence type="ECO:0000259" key="1">
    <source>
        <dbReference type="Pfam" id="PF25019"/>
    </source>
</evidence>
<name>A0A811QB56_9POAL</name>
<reference evidence="2" key="1">
    <citation type="submission" date="2020-10" db="EMBL/GenBank/DDBJ databases">
        <authorList>
            <person name="Han B."/>
            <person name="Lu T."/>
            <person name="Zhao Q."/>
            <person name="Huang X."/>
            <person name="Zhao Y."/>
        </authorList>
    </citation>
    <scope>NUCLEOTIDE SEQUENCE</scope>
</reference>
<dbReference type="PANTHER" id="PTHR47186">
    <property type="entry name" value="LEUCINE-RICH REPEAT-CONTAINING PROTEIN 57"/>
    <property type="match status" value="1"/>
</dbReference>
<keyword evidence="3" id="KW-1185">Reference proteome</keyword>
<dbReference type="EMBL" id="CAJGYO010000010">
    <property type="protein sequence ID" value="CAD6255507.1"/>
    <property type="molecule type" value="Genomic_DNA"/>
</dbReference>
<sequence length="357" mass="40144">MGGTGWCSLEEIGPFSRLSKLTLHGLENVPASSSAEMAMISSKEHIDYLELNWSSSRFMGLRDEINKQLQQIVVEEVIEKLTPPCSIRHLHIEGYFGSRLPNWMMFPATWAFKSLRHLRMDKLHYCTQLPNGLCQLPILEALVIDNALAINSVGSEFQSPSFLAVGGGIVTARSVVGFPNLATLRLAGLCEWEEESDSETTEAMAMPVLKKLIIGSCKLSCLPPGLLSSRRHALRELELYKLSNLTYIENIPSVVELDVFDCPKLKRINNLSKLQKIKILYCPNVEVLEGVPSLDNMELMDGTMETIPEYLTTVTPRYFKLTCSKKLYESLLTGSSSSEYNKISHIKSRTIDYFRSR</sequence>
<proteinExistence type="predicted"/>
<dbReference type="Gene3D" id="3.80.10.10">
    <property type="entry name" value="Ribonuclease Inhibitor"/>
    <property type="match status" value="2"/>
</dbReference>
<dbReference type="AlphaFoldDB" id="A0A811QB56"/>
<dbReference type="PANTHER" id="PTHR47186:SF49">
    <property type="entry name" value="NB-ARC DOMAIN-CONTAINING PROTEIN"/>
    <property type="match status" value="1"/>
</dbReference>
<comment type="caution">
    <text evidence="2">The sequence shown here is derived from an EMBL/GenBank/DDBJ whole genome shotgun (WGS) entry which is preliminary data.</text>
</comment>
<dbReference type="Proteomes" id="UP000604825">
    <property type="component" value="Unassembled WGS sequence"/>
</dbReference>
<protein>
    <recommendedName>
        <fullName evidence="1">R13L1/DRL21-like LRR repeat region domain-containing protein</fullName>
    </recommendedName>
</protein>
<evidence type="ECO:0000313" key="2">
    <source>
        <dbReference type="EMBL" id="CAD6255507.1"/>
    </source>
</evidence>
<dbReference type="Pfam" id="PF25019">
    <property type="entry name" value="LRR_R13L1-DRL21"/>
    <property type="match status" value="1"/>
</dbReference>
<accession>A0A811QB56</accession>